<evidence type="ECO:0000256" key="1">
    <source>
        <dbReference type="PROSITE-ProRule" id="PRU00325"/>
    </source>
</evidence>
<dbReference type="PANTHER" id="PTHR38133">
    <property type="entry name" value="SLR1429 PROTEIN"/>
    <property type="match status" value="1"/>
</dbReference>
<dbReference type="GO" id="GO:0008270">
    <property type="term" value="F:zinc ion binding"/>
    <property type="evidence" value="ECO:0007669"/>
    <property type="project" value="UniProtKB-KW"/>
</dbReference>
<keyword evidence="1" id="KW-0863">Zinc-finger</keyword>
<protein>
    <submittedName>
        <fullName evidence="4">SWIM zinc finger family protein</fullName>
    </submittedName>
</protein>
<keyword evidence="5" id="KW-1185">Reference proteome</keyword>
<dbReference type="AlphaFoldDB" id="A0A7L6B5G3"/>
<reference evidence="4 5" key="2">
    <citation type="journal article" date="2021" name="Mar. Drugs">
        <title>A New Micromonospora Strain with Antibiotic Activity Isolated from the Microbiome of a Mid-Atlantic Deep-Sea Sponge.</title>
        <authorList>
            <person name="Back C.R."/>
            <person name="Stennett H.L."/>
            <person name="Williams S.E."/>
            <person name="Wang L."/>
            <person name="Ojeda Gomez J."/>
            <person name="Abdulle O.M."/>
            <person name="Duffy T."/>
            <person name="Neal C."/>
            <person name="Mantell J."/>
            <person name="Jepson M.A."/>
            <person name="Hendry K.R."/>
            <person name="Powell D."/>
            <person name="Stach J.E.M."/>
            <person name="Essex-Lopresti A.E."/>
            <person name="Willis C.L."/>
            <person name="Curnow P."/>
            <person name="Race P.R."/>
        </authorList>
    </citation>
    <scope>NUCLEOTIDE SEQUENCE [LARGE SCALE GENOMIC DNA]</scope>
    <source>
        <strain evidence="4 5">28ISP2-46</strain>
    </source>
</reference>
<gene>
    <name evidence="4" type="ORF">H1D33_28915</name>
</gene>
<evidence type="ECO:0000256" key="2">
    <source>
        <dbReference type="SAM" id="MobiDB-lite"/>
    </source>
</evidence>
<reference evidence="5" key="1">
    <citation type="submission" date="2020-07" db="EMBL/GenBank/DDBJ databases">
        <title>A new Micromonospora strain with potent antibiotic activity isolated from the microbiome of a mid-Atlantic deep-sea sponge.</title>
        <authorList>
            <person name="Back C.R."/>
            <person name="Stennett H.L."/>
            <person name="Williams S.E."/>
            <person name="Wang L."/>
            <person name="Ojeda Gomez J."/>
            <person name="Abdulle O.M."/>
            <person name="Duffy T."/>
            <person name="Hendry K.R."/>
            <person name="Powell D."/>
            <person name="Stach J.E."/>
            <person name="Essex-Lopresti A.E."/>
            <person name="Willis C.L."/>
            <person name="Curnow P."/>
            <person name="Race P.R."/>
        </authorList>
    </citation>
    <scope>NUCLEOTIDE SEQUENCE [LARGE SCALE GENOMIC DNA]</scope>
    <source>
        <strain evidence="5">28ISP2-46</strain>
    </source>
</reference>
<dbReference type="PANTHER" id="PTHR38133:SF1">
    <property type="entry name" value="SLR1429 PROTEIN"/>
    <property type="match status" value="1"/>
</dbReference>
<dbReference type="EMBL" id="CP059322">
    <property type="protein sequence ID" value="QLQ37196.1"/>
    <property type="molecule type" value="Genomic_DNA"/>
</dbReference>
<name>A0A7L6B5G3_9ACTN</name>
<evidence type="ECO:0000313" key="5">
    <source>
        <dbReference type="Proteomes" id="UP000510844"/>
    </source>
</evidence>
<dbReference type="RefSeq" id="WP_181569688.1">
    <property type="nucleotide sequence ID" value="NZ_CP059322.2"/>
</dbReference>
<feature type="compositionally biased region" description="Low complexity" evidence="2">
    <location>
        <begin position="203"/>
        <end position="213"/>
    </location>
</feature>
<sequence>MSPSFDDYGPPRRVEGGLRARSTRGAIGRSWWSRRFLEVLESFALGSRLTRGRAYARRGQVLRLDVSPGVVTAEVQGSRPDPYPVRIGLAAYPEEVWRRIEAELAGQAFFSARLLAGDLPAELEELFAAAGAPLFPAEVGELAQRCGCPDFAVPCKHLAATFYLLAEAFDADPFRLLHWRGRSRADLLDRLRTLRGARSDGTAAGPAAVRPGSAGPGVAGPGGAGSGGAGSGGAGSGGAGPGGTGSGGAGSGGAGPGGAGSGSAGSGGVGPGDLGPGGAASRAVPSGGALPAAEADGDAAPLGPVVGAGRVLTGLPAPAPEEELDRFWLPPVALPDRPPTLDTGPELLLRQLGPPGAEIGGPGLAERLRRAYRAFGRGDAPDG</sequence>
<organism evidence="4 5">
    <name type="scientific">Micromonospora robiginosa</name>
    <dbReference type="NCBI Taxonomy" id="2749844"/>
    <lineage>
        <taxon>Bacteria</taxon>
        <taxon>Bacillati</taxon>
        <taxon>Actinomycetota</taxon>
        <taxon>Actinomycetes</taxon>
        <taxon>Micromonosporales</taxon>
        <taxon>Micromonosporaceae</taxon>
        <taxon>Micromonospora</taxon>
    </lineage>
</organism>
<feature type="compositionally biased region" description="Low complexity" evidence="2">
    <location>
        <begin position="287"/>
        <end position="304"/>
    </location>
</feature>
<keyword evidence="1" id="KW-0862">Zinc</keyword>
<accession>A0A7L6B5G3</accession>
<dbReference type="Proteomes" id="UP000510844">
    <property type="component" value="Chromosome"/>
</dbReference>
<proteinExistence type="predicted"/>
<keyword evidence="1" id="KW-0479">Metal-binding</keyword>
<feature type="domain" description="SWIM-type" evidence="3">
    <location>
        <begin position="135"/>
        <end position="166"/>
    </location>
</feature>
<dbReference type="PROSITE" id="PS50966">
    <property type="entry name" value="ZF_SWIM"/>
    <property type="match status" value="1"/>
</dbReference>
<dbReference type="KEGG" id="mfeu:H1D33_28915"/>
<evidence type="ECO:0000259" key="3">
    <source>
        <dbReference type="PROSITE" id="PS50966"/>
    </source>
</evidence>
<evidence type="ECO:0000313" key="4">
    <source>
        <dbReference type="EMBL" id="QLQ37196.1"/>
    </source>
</evidence>
<feature type="compositionally biased region" description="Gly residues" evidence="2">
    <location>
        <begin position="214"/>
        <end position="278"/>
    </location>
</feature>
<dbReference type="InterPro" id="IPR007527">
    <property type="entry name" value="Znf_SWIM"/>
</dbReference>
<feature type="region of interest" description="Disordered" evidence="2">
    <location>
        <begin position="199"/>
        <end position="306"/>
    </location>
</feature>